<organism evidence="2">
    <name type="scientific">uncultured Thermomicrobiales bacterium</name>
    <dbReference type="NCBI Taxonomy" id="1645740"/>
    <lineage>
        <taxon>Bacteria</taxon>
        <taxon>Pseudomonadati</taxon>
        <taxon>Thermomicrobiota</taxon>
        <taxon>Thermomicrobia</taxon>
        <taxon>Thermomicrobiales</taxon>
        <taxon>environmental samples</taxon>
    </lineage>
</organism>
<feature type="non-terminal residue" evidence="2">
    <location>
        <position position="51"/>
    </location>
</feature>
<feature type="non-terminal residue" evidence="2">
    <location>
        <position position="1"/>
    </location>
</feature>
<name>A0A6J4V3L3_9BACT</name>
<reference evidence="2" key="1">
    <citation type="submission" date="2020-02" db="EMBL/GenBank/DDBJ databases">
        <authorList>
            <person name="Meier V. D."/>
        </authorList>
    </citation>
    <scope>NUCLEOTIDE SEQUENCE</scope>
    <source>
        <strain evidence="2">AVDCRST_MAG59</strain>
    </source>
</reference>
<evidence type="ECO:0000256" key="1">
    <source>
        <dbReference type="SAM" id="MobiDB-lite"/>
    </source>
</evidence>
<sequence length="51" mass="5766">EGTRRPATPLATGARRRRLPHPAGRVRRGRPPAERRGGARPARPVRRRPRV</sequence>
<feature type="compositionally biased region" description="Basic residues" evidence="1">
    <location>
        <begin position="14"/>
        <end position="30"/>
    </location>
</feature>
<dbReference type="EMBL" id="CADCWF010000218">
    <property type="protein sequence ID" value="CAA9567562.1"/>
    <property type="molecule type" value="Genomic_DNA"/>
</dbReference>
<proteinExistence type="predicted"/>
<feature type="region of interest" description="Disordered" evidence="1">
    <location>
        <begin position="1"/>
        <end position="51"/>
    </location>
</feature>
<protein>
    <submittedName>
        <fullName evidence="2">Uncharacterized protein</fullName>
    </submittedName>
</protein>
<gene>
    <name evidence="2" type="ORF">AVDCRST_MAG59-3181</name>
</gene>
<accession>A0A6J4V3L3</accession>
<dbReference type="AlphaFoldDB" id="A0A6J4V3L3"/>
<evidence type="ECO:0000313" key="2">
    <source>
        <dbReference type="EMBL" id="CAA9567562.1"/>
    </source>
</evidence>